<dbReference type="EMBL" id="NHZQ01000102">
    <property type="protein sequence ID" value="PSK53119.1"/>
    <property type="molecule type" value="Genomic_DNA"/>
</dbReference>
<sequence length="1763" mass="197316">MTTGGVVREERSDSVDPRSIYVAILCALYEEAAAVESMLDHVYPRVKATDSADDNTYTVGNIGGKDVVVACLPDGRMGEDMAAVTTTDLVRSFPSIKFAMFVGIGGGVPSDENDIRLGDVVVSRPNATSTIASVVRYDLGRQRQDGTFERLGQSSDPPLAVLNTVSTLRRRHLLDTPAFIGYIQSALDHPGRPARFKKLYSRPVRDRLFIASEMHLVGRGTCENCDQAAEIEREPRHEPEVHYGTIASGNTVMNDAVLRDLLGKELGAICFEMEASGTMLKLPCLVIRGISDYCDSHKNNDWRYYAALAAAAYARELITYIPKQNIQQSQSVAEALNELGITMKQNLELNKSIAVTMQQMQLEGQDKVQRKAEEARRRLISQFHISTYENSKNSIAKRVRNTGLWALQHNLWQRWTQSEHNDLLVVTADPGCGKSVLARAVIDDDLREISLRQNAIISYFFFRSSTNETEVFAACPELARHAESVDDMALLVKDVSKLCVIFQKITADRNRPNLYCIIDGLDECRASERTTLIQMLRGYCERPYSTASQQPWTKICVTSRSYLEIIDLFGQQLSHIRLKGEEETGTINSEINRVIRSRVADTPDVQNMSFGDQEEIISKLESVPNRTYLWVDLALEHILGEIRLHGRRALRDLDSVPFTVEEAYDKLLQKVLDGAHTRRARNIFSIMVATERPFTIPSLCIALQILDSLEPGSHGAPELAEMEENPQFDELFVKRHIRDWCGLFVFEQDNELYFLHETAKAFLSPKQQRSELVETTGPKLRFAHSISNSAAHATLAQAFLGFLSTTDLIDFMRSKLPNDIADLRTTGDPVALRDRLERHPMTDFCRLATDHWLPHTYAAQDEWPEKLSRLGFKLHTESSTSVLRLLYNWEIPLVYDNLDYHNSRMIRASLPVMHGLYRVLESLLAAPTPYGKAILDYRDSMDYTLIHWATRPAMKRYNRDMTLQTLFRAGIDINHIPREGDTALHQCCREKKVEEVHILLNAGASVHSKEKSGRTPLVDILGWCVGHAFHFPNQICDIVEALLAHGADINAADNFGMSLIGYLLHQEECEAGRLSMQILEKLLRCGADIFLEDTEGHSPWEVACQISPHSDRNAVKLVRDLGLVKKTAHKLSALRHYAAFEDARKFSRLLDYCQRHPEQQHDSFDECLIVAAGSGRDDIMKVLLDHGVNINHINDDGETPLIATCLSIWPGRHVSPTTVEQLVRHGADINLRTRAHGTALHIAARRGHQQMAEVLLHNGADINVTAYHHGSILASAPYSPDRGWLGWLMDKGASVTANEARDGKEAYNAACLGWLAHLDFMVSLGADPHAQAGYFGTPLQGAAAHGRYTEVKYLVERHGVALNVTEPRGTALCHAVFVDARITGRQRYELVQLLVSKGADVNKCGPNGSPLHMVLKNPVLRIDERIQIIDLLLSHGADVDVHGPEGTPLTLASSIDGHNEIVNLLIRKNANVNTINSNGSPLHSAALNLSFENAATLLTKSANPNAHAGKGTPIQAALWPTYVWRDLRNDPRPYTQQDEYGRPCSRCDQEPWTRESEYCTYHPRQTRQVKEHLCSRWSELDDSKVGEDTGLGIILTPSPELKREPEPNVFEDAMTDATPLSPLTTRSSIIATPSTEQNDSPLQRHLSPDLAEGARRKDSHPSRSPRLSPRTSPRFTDGAQSFLHREQDETARTWRIGDDRWHQERIWTVKALLKGGADVDLPGPMGSARELAGRWEVGKLREMVEGWGLVEDEGEDTDLSDDG</sequence>
<dbReference type="Proteomes" id="UP000243723">
    <property type="component" value="Unassembled WGS sequence"/>
</dbReference>
<feature type="compositionally biased region" description="Basic and acidic residues" evidence="3">
    <location>
        <begin position="1652"/>
        <end position="1661"/>
    </location>
</feature>
<evidence type="ECO:0000259" key="4">
    <source>
        <dbReference type="Pfam" id="PF01048"/>
    </source>
</evidence>
<accession>A0A2P7ZY14</accession>
<evidence type="ECO:0000313" key="6">
    <source>
        <dbReference type="EMBL" id="PSK53119.1"/>
    </source>
</evidence>
<gene>
    <name evidence="6" type="ORF">B9Z65_3319</name>
</gene>
<evidence type="ECO:0000256" key="3">
    <source>
        <dbReference type="SAM" id="MobiDB-lite"/>
    </source>
</evidence>
<evidence type="ECO:0000259" key="5">
    <source>
        <dbReference type="Pfam" id="PF24883"/>
    </source>
</evidence>
<name>A0A2P7ZY14_9PEZI</name>
<dbReference type="Gene3D" id="1.25.40.20">
    <property type="entry name" value="Ankyrin repeat-containing domain"/>
    <property type="match status" value="4"/>
</dbReference>
<dbReference type="Pfam" id="PF12796">
    <property type="entry name" value="Ank_2"/>
    <property type="match status" value="3"/>
</dbReference>
<dbReference type="CDD" id="cd09008">
    <property type="entry name" value="MTAN"/>
    <property type="match status" value="1"/>
</dbReference>
<keyword evidence="1" id="KW-0677">Repeat</keyword>
<dbReference type="PANTHER" id="PTHR46082:SF11">
    <property type="entry name" value="AAA+ ATPASE DOMAIN-CONTAINING PROTEIN-RELATED"/>
    <property type="match status" value="1"/>
</dbReference>
<feature type="region of interest" description="Disordered" evidence="3">
    <location>
        <begin position="1650"/>
        <end position="1686"/>
    </location>
</feature>
<organism evidence="6 7">
    <name type="scientific">Elsinoe australis</name>
    <dbReference type="NCBI Taxonomy" id="40998"/>
    <lineage>
        <taxon>Eukaryota</taxon>
        <taxon>Fungi</taxon>
        <taxon>Dikarya</taxon>
        <taxon>Ascomycota</taxon>
        <taxon>Pezizomycotina</taxon>
        <taxon>Dothideomycetes</taxon>
        <taxon>Dothideomycetidae</taxon>
        <taxon>Myriangiales</taxon>
        <taxon>Elsinoaceae</taxon>
        <taxon>Elsinoe</taxon>
    </lineage>
</organism>
<dbReference type="InterPro" id="IPR036770">
    <property type="entry name" value="Ankyrin_rpt-contain_sf"/>
</dbReference>
<evidence type="ECO:0000256" key="1">
    <source>
        <dbReference type="ARBA" id="ARBA00022737"/>
    </source>
</evidence>
<keyword evidence="2" id="KW-0040">ANK repeat</keyword>
<dbReference type="InterPro" id="IPR056884">
    <property type="entry name" value="NPHP3-like_N"/>
</dbReference>
<feature type="domain" description="Nephrocystin 3-like N-terminal" evidence="5">
    <location>
        <begin position="401"/>
        <end position="560"/>
    </location>
</feature>
<dbReference type="GO" id="GO:0003824">
    <property type="term" value="F:catalytic activity"/>
    <property type="evidence" value="ECO:0007669"/>
    <property type="project" value="InterPro"/>
</dbReference>
<evidence type="ECO:0000256" key="2">
    <source>
        <dbReference type="PROSITE-ProRule" id="PRU00023"/>
    </source>
</evidence>
<feature type="repeat" description="ANK" evidence="2">
    <location>
        <begin position="979"/>
        <end position="1011"/>
    </location>
</feature>
<dbReference type="PROSITE" id="PS50297">
    <property type="entry name" value="ANK_REP_REGION"/>
    <property type="match status" value="2"/>
</dbReference>
<dbReference type="Gene3D" id="3.40.50.300">
    <property type="entry name" value="P-loop containing nucleotide triphosphate hydrolases"/>
    <property type="match status" value="1"/>
</dbReference>
<feature type="repeat" description="ANK" evidence="2">
    <location>
        <begin position="1168"/>
        <end position="1195"/>
    </location>
</feature>
<dbReference type="InterPro" id="IPR035994">
    <property type="entry name" value="Nucleoside_phosphorylase_sf"/>
</dbReference>
<feature type="compositionally biased region" description="Low complexity" evidence="3">
    <location>
        <begin position="1662"/>
        <end position="1674"/>
    </location>
</feature>
<feature type="repeat" description="ANK" evidence="2">
    <location>
        <begin position="1444"/>
        <end position="1477"/>
    </location>
</feature>
<dbReference type="Gene3D" id="3.40.50.1580">
    <property type="entry name" value="Nucleoside phosphorylase domain"/>
    <property type="match status" value="1"/>
</dbReference>
<proteinExistence type="predicted"/>
<reference evidence="6 7" key="1">
    <citation type="submission" date="2017-05" db="EMBL/GenBank/DDBJ databases">
        <title>Draft genome sequence of Elsinoe australis.</title>
        <authorList>
            <person name="Cheng Q."/>
        </authorList>
    </citation>
    <scope>NUCLEOTIDE SEQUENCE [LARGE SCALE GENOMIC DNA]</scope>
    <source>
        <strain evidence="6 7">NL1</strain>
    </source>
</reference>
<dbReference type="GO" id="GO:0009116">
    <property type="term" value="P:nucleoside metabolic process"/>
    <property type="evidence" value="ECO:0007669"/>
    <property type="project" value="InterPro"/>
</dbReference>
<dbReference type="Pfam" id="PF01048">
    <property type="entry name" value="PNP_UDP_1"/>
    <property type="match status" value="1"/>
</dbReference>
<dbReference type="SMART" id="SM00248">
    <property type="entry name" value="ANK"/>
    <property type="match status" value="12"/>
</dbReference>
<dbReference type="InterPro" id="IPR002110">
    <property type="entry name" value="Ankyrin_rpt"/>
</dbReference>
<dbReference type="PROSITE" id="PS50088">
    <property type="entry name" value="ANK_REPEAT"/>
    <property type="match status" value="4"/>
</dbReference>
<feature type="domain" description="Nucleoside phosphorylase" evidence="4">
    <location>
        <begin position="22"/>
        <end position="124"/>
    </location>
</feature>
<dbReference type="InterPro" id="IPR027417">
    <property type="entry name" value="P-loop_NTPase"/>
</dbReference>
<dbReference type="Pfam" id="PF24883">
    <property type="entry name" value="NPHP3_N"/>
    <property type="match status" value="1"/>
</dbReference>
<evidence type="ECO:0000313" key="7">
    <source>
        <dbReference type="Proteomes" id="UP000243723"/>
    </source>
</evidence>
<dbReference type="SUPFAM" id="SSF53167">
    <property type="entry name" value="Purine and uridine phosphorylases"/>
    <property type="match status" value="1"/>
</dbReference>
<dbReference type="SUPFAM" id="SSF48403">
    <property type="entry name" value="Ankyrin repeat"/>
    <property type="match status" value="2"/>
</dbReference>
<feature type="repeat" description="ANK" evidence="2">
    <location>
        <begin position="1235"/>
        <end position="1267"/>
    </location>
</feature>
<dbReference type="PANTHER" id="PTHR46082">
    <property type="entry name" value="ATP/GTP-BINDING PROTEIN-RELATED"/>
    <property type="match status" value="1"/>
</dbReference>
<keyword evidence="7" id="KW-1185">Reference proteome</keyword>
<comment type="caution">
    <text evidence="6">The sequence shown here is derived from an EMBL/GenBank/DDBJ whole genome shotgun (WGS) entry which is preliminary data.</text>
</comment>
<dbReference type="PRINTS" id="PR01415">
    <property type="entry name" value="ANKYRIN"/>
</dbReference>
<protein>
    <submittedName>
        <fullName evidence="6">Glycerophosphodiester phosphodiesterase GDE1</fullName>
    </submittedName>
</protein>
<dbReference type="InterPro" id="IPR053137">
    <property type="entry name" value="NLR-like"/>
</dbReference>
<dbReference type="OrthoDB" id="194358at2759"/>
<dbReference type="STRING" id="40998.A0A2P7ZY14"/>
<dbReference type="InterPro" id="IPR000845">
    <property type="entry name" value="Nucleoside_phosphorylase_d"/>
</dbReference>